<proteinExistence type="predicted"/>
<reference evidence="1 2" key="1">
    <citation type="journal article" date="2024" name="ISME J.">
        <title>Tailless and filamentous prophages are predominant in marine Vibrio.</title>
        <authorList>
            <person name="Steensen K."/>
            <person name="Seneca J."/>
            <person name="Bartlau N."/>
            <person name="Yu X.A."/>
            <person name="Hussain F.A."/>
            <person name="Polz M.F."/>
        </authorList>
    </citation>
    <scope>NUCLEOTIDE SEQUENCE [LARGE SCALE GENOMIC DNA]</scope>
    <source>
        <strain evidence="1 2">10N.239.312.F12</strain>
    </source>
</reference>
<name>A0ABV4MXE8_9VIBR</name>
<organism evidence="1 2">
    <name type="scientific">Vibrio pomeroyi</name>
    <dbReference type="NCBI Taxonomy" id="198832"/>
    <lineage>
        <taxon>Bacteria</taxon>
        <taxon>Pseudomonadati</taxon>
        <taxon>Pseudomonadota</taxon>
        <taxon>Gammaproteobacteria</taxon>
        <taxon>Vibrionales</taxon>
        <taxon>Vibrionaceae</taxon>
        <taxon>Vibrio</taxon>
    </lineage>
</organism>
<evidence type="ECO:0000313" key="1">
    <source>
        <dbReference type="EMBL" id="MEZ8721771.1"/>
    </source>
</evidence>
<dbReference type="PANTHER" id="PTHR11102:SF160">
    <property type="entry name" value="ERAD-ASSOCIATED E3 UBIQUITIN-PROTEIN LIGASE COMPONENT HRD3"/>
    <property type="match status" value="1"/>
</dbReference>
<dbReference type="SMART" id="SM00671">
    <property type="entry name" value="SEL1"/>
    <property type="match status" value="2"/>
</dbReference>
<dbReference type="EMBL" id="JBFSSG010000023">
    <property type="protein sequence ID" value="MEZ8721771.1"/>
    <property type="molecule type" value="Genomic_DNA"/>
</dbReference>
<dbReference type="PANTHER" id="PTHR11102">
    <property type="entry name" value="SEL-1-LIKE PROTEIN"/>
    <property type="match status" value="1"/>
</dbReference>
<accession>A0ABV4MXE8</accession>
<dbReference type="InterPro" id="IPR050767">
    <property type="entry name" value="Sel1_AlgK"/>
</dbReference>
<dbReference type="Proteomes" id="UP001570071">
    <property type="component" value="Unassembled WGS sequence"/>
</dbReference>
<keyword evidence="2" id="KW-1185">Reference proteome</keyword>
<dbReference type="InterPro" id="IPR011990">
    <property type="entry name" value="TPR-like_helical_dom_sf"/>
</dbReference>
<dbReference type="SUPFAM" id="SSF81901">
    <property type="entry name" value="HCP-like"/>
    <property type="match status" value="1"/>
</dbReference>
<gene>
    <name evidence="1" type="ORF">AB6D66_11915</name>
</gene>
<evidence type="ECO:0000313" key="2">
    <source>
        <dbReference type="Proteomes" id="UP001570071"/>
    </source>
</evidence>
<dbReference type="Gene3D" id="1.25.40.10">
    <property type="entry name" value="Tetratricopeptide repeat domain"/>
    <property type="match status" value="1"/>
</dbReference>
<comment type="caution">
    <text evidence="1">The sequence shown here is derived from an EMBL/GenBank/DDBJ whole genome shotgun (WGS) entry which is preliminary data.</text>
</comment>
<protein>
    <submittedName>
        <fullName evidence="1">Tetratricopeptide repeat protein</fullName>
    </submittedName>
</protein>
<dbReference type="InterPro" id="IPR006597">
    <property type="entry name" value="Sel1-like"/>
</dbReference>
<sequence>MINKRLTTVILTGVVAVLLFAKASVGSESSVALSEQHRDVVQVLDEAYEGHSEAQLALAYRYLSGDGVEQNDEKAAEWFETAASAGSPEAQTQLGLMYFSGSGVQVSQAEAVTWIGLAAAQDYDPALDLLHWMSQAAH</sequence>
<dbReference type="Pfam" id="PF08238">
    <property type="entry name" value="Sel1"/>
    <property type="match status" value="2"/>
</dbReference>
<dbReference type="RefSeq" id="WP_372124060.1">
    <property type="nucleotide sequence ID" value="NZ_JBFSSG010000023.1"/>
</dbReference>